<dbReference type="Proteomes" id="UP000252182">
    <property type="component" value="Chromosome"/>
</dbReference>
<proteinExistence type="predicted"/>
<dbReference type="KEGG" id="hyf:DTO96_100349"/>
<evidence type="ECO:0000313" key="1">
    <source>
        <dbReference type="EMBL" id="AXF84639.1"/>
    </source>
</evidence>
<protein>
    <submittedName>
        <fullName evidence="1">Uncharacterized protein</fullName>
    </submittedName>
</protein>
<gene>
    <name evidence="1" type="ORF">DTO96_100349</name>
</gene>
<organism evidence="1 2">
    <name type="scientific">Ephemeroptericola cinctiostellae</name>
    <dbReference type="NCBI Taxonomy" id="2268024"/>
    <lineage>
        <taxon>Bacteria</taxon>
        <taxon>Pseudomonadati</taxon>
        <taxon>Pseudomonadota</taxon>
        <taxon>Betaproteobacteria</taxon>
        <taxon>Burkholderiales</taxon>
        <taxon>Burkholderiaceae</taxon>
        <taxon>Ephemeroptericola</taxon>
    </lineage>
</organism>
<dbReference type="AlphaFoldDB" id="A0A345D8F1"/>
<sequence length="213" mass="24276">MHTHLNTLMQHRFAKKRSQSIGRYGGIVETSSNRFTTLTRVSQINVTHLAWRAVLTADYKKQNNRYLIEHVIIDIQLFKQDAHGSASTHIAHRMALGLTASVKAQHRDLKCTPSTNLPKSMGSRQDDTAWTVRKGRTIKILFHSFTLRPHSPLNNAVRAVDRAHVWTSVFDGLSQGTDKHPAKHQTIRENRLNLFTIASPFEKAKNGFFELLF</sequence>
<name>A0A345D8F1_9BURK</name>
<reference evidence="2" key="1">
    <citation type="submission" date="2018-07" db="EMBL/GenBank/DDBJ databases">
        <authorList>
            <person name="Kim H."/>
        </authorList>
    </citation>
    <scope>NUCLEOTIDE SEQUENCE [LARGE SCALE GENOMIC DNA]</scope>
    <source>
        <strain evidence="2">F02</strain>
    </source>
</reference>
<evidence type="ECO:0000313" key="2">
    <source>
        <dbReference type="Proteomes" id="UP000252182"/>
    </source>
</evidence>
<keyword evidence="2" id="KW-1185">Reference proteome</keyword>
<dbReference type="EMBL" id="CP031124">
    <property type="protein sequence ID" value="AXF84639.1"/>
    <property type="molecule type" value="Genomic_DNA"/>
</dbReference>
<accession>A0A345D8F1</accession>